<protein>
    <submittedName>
        <fullName evidence="6">Isoprenylcysteine carboxylmethyltransferase family protein</fullName>
    </submittedName>
</protein>
<keyword evidence="6" id="KW-0808">Transferase</keyword>
<dbReference type="InterPro" id="IPR007318">
    <property type="entry name" value="Phopholipid_MeTrfase"/>
</dbReference>
<comment type="caution">
    <text evidence="6">The sequence shown here is derived from an EMBL/GenBank/DDBJ whole genome shotgun (WGS) entry which is preliminary data.</text>
</comment>
<dbReference type="GO" id="GO:0008168">
    <property type="term" value="F:methyltransferase activity"/>
    <property type="evidence" value="ECO:0007669"/>
    <property type="project" value="UniProtKB-KW"/>
</dbReference>
<dbReference type="GO" id="GO:0012505">
    <property type="term" value="C:endomembrane system"/>
    <property type="evidence" value="ECO:0007669"/>
    <property type="project" value="UniProtKB-SubCell"/>
</dbReference>
<evidence type="ECO:0000256" key="4">
    <source>
        <dbReference type="ARBA" id="ARBA00023136"/>
    </source>
</evidence>
<dbReference type="Gene3D" id="1.20.120.1630">
    <property type="match status" value="1"/>
</dbReference>
<feature type="transmembrane region" description="Helical" evidence="5">
    <location>
        <begin position="67"/>
        <end position="88"/>
    </location>
</feature>
<gene>
    <name evidence="6" type="ORF">FZO89_10560</name>
</gene>
<feature type="transmembrane region" description="Helical" evidence="5">
    <location>
        <begin position="41"/>
        <end position="61"/>
    </location>
</feature>
<name>A0A5D4XPT8_9GAMM</name>
<dbReference type="Proteomes" id="UP000324973">
    <property type="component" value="Unassembled WGS sequence"/>
</dbReference>
<dbReference type="EMBL" id="VTFT01000001">
    <property type="protein sequence ID" value="TYT26666.1"/>
    <property type="molecule type" value="Genomic_DNA"/>
</dbReference>
<evidence type="ECO:0000256" key="1">
    <source>
        <dbReference type="ARBA" id="ARBA00004127"/>
    </source>
</evidence>
<evidence type="ECO:0000313" key="7">
    <source>
        <dbReference type="Proteomes" id="UP000324973"/>
    </source>
</evidence>
<evidence type="ECO:0000256" key="5">
    <source>
        <dbReference type="SAM" id="Phobius"/>
    </source>
</evidence>
<proteinExistence type="predicted"/>
<comment type="subcellular location">
    <subcellularLocation>
        <location evidence="1">Endomembrane system</location>
        <topology evidence="1">Multi-pass membrane protein</topology>
    </subcellularLocation>
</comment>
<keyword evidence="2 5" id="KW-0812">Transmembrane</keyword>
<dbReference type="Pfam" id="PF04191">
    <property type="entry name" value="PEMT"/>
    <property type="match status" value="1"/>
</dbReference>
<keyword evidence="6" id="KW-0489">Methyltransferase</keyword>
<keyword evidence="4 5" id="KW-0472">Membrane</keyword>
<dbReference type="RefSeq" id="WP_149103221.1">
    <property type="nucleotide sequence ID" value="NZ_VTFT01000001.1"/>
</dbReference>
<dbReference type="GO" id="GO:0032259">
    <property type="term" value="P:methylation"/>
    <property type="evidence" value="ECO:0007669"/>
    <property type="project" value="UniProtKB-KW"/>
</dbReference>
<organism evidence="6 7">
    <name type="scientific">Luteimonas viscosa</name>
    <dbReference type="NCBI Taxonomy" id="1132694"/>
    <lineage>
        <taxon>Bacteria</taxon>
        <taxon>Pseudomonadati</taxon>
        <taxon>Pseudomonadota</taxon>
        <taxon>Gammaproteobacteria</taxon>
        <taxon>Lysobacterales</taxon>
        <taxon>Lysobacteraceae</taxon>
        <taxon>Luteimonas</taxon>
    </lineage>
</organism>
<evidence type="ECO:0000313" key="6">
    <source>
        <dbReference type="EMBL" id="TYT26666.1"/>
    </source>
</evidence>
<keyword evidence="3 5" id="KW-1133">Transmembrane helix</keyword>
<accession>A0A5D4XPT8</accession>
<dbReference type="OrthoDB" id="5293276at2"/>
<sequence>MPWHPVFVVLCAIWIACELWIDRRRSGPDARRGDDGTLRLLHLAVPGALALAVVLSLLHAWPLPQQFAMPLFRGGIAAMAAGIALRAWSVRVLAEHFTVDVAIRPGHRLVRHGPYRLLRHPAYSGLLLTLLGFALALGDGWAWLAVALPVAPAFARRIRVEEAMLREAFPDEYPDYARATWRLLPWLW</sequence>
<dbReference type="InterPro" id="IPR052527">
    <property type="entry name" value="Metal_cation-efflux_comp"/>
</dbReference>
<keyword evidence="7" id="KW-1185">Reference proteome</keyword>
<dbReference type="AlphaFoldDB" id="A0A5D4XPT8"/>
<evidence type="ECO:0000256" key="2">
    <source>
        <dbReference type="ARBA" id="ARBA00022692"/>
    </source>
</evidence>
<evidence type="ECO:0000256" key="3">
    <source>
        <dbReference type="ARBA" id="ARBA00022989"/>
    </source>
</evidence>
<feature type="transmembrane region" description="Helical" evidence="5">
    <location>
        <begin position="6"/>
        <end position="21"/>
    </location>
</feature>
<dbReference type="PANTHER" id="PTHR43847:SF1">
    <property type="entry name" value="BLL3993 PROTEIN"/>
    <property type="match status" value="1"/>
</dbReference>
<reference evidence="6 7" key="1">
    <citation type="submission" date="2019-08" db="EMBL/GenBank/DDBJ databases">
        <title>Luteimonas viscosus sp. nov., isolated from soil of a sunflower field.</title>
        <authorList>
            <person name="Jianli Z."/>
            <person name="Ying Z."/>
        </authorList>
    </citation>
    <scope>NUCLEOTIDE SEQUENCE [LARGE SCALE GENOMIC DNA]</scope>
    <source>
        <strain evidence="6 7">XBU10</strain>
    </source>
</reference>
<dbReference type="PANTHER" id="PTHR43847">
    <property type="entry name" value="BLL3993 PROTEIN"/>
    <property type="match status" value="1"/>
</dbReference>